<evidence type="ECO:0000256" key="3">
    <source>
        <dbReference type="ARBA" id="ARBA00022688"/>
    </source>
</evidence>
<feature type="binding site" evidence="6">
    <location>
        <position position="145"/>
    </location>
    <ligand>
        <name>S-adenosyl-L-methionine</name>
        <dbReference type="ChEBI" id="CHEBI:59789"/>
    </ligand>
</feature>
<feature type="binding site" evidence="6">
    <location>
        <position position="119"/>
    </location>
    <ligand>
        <name>S-adenosyl-L-methionine</name>
        <dbReference type="ChEBI" id="CHEBI:59789"/>
    </ligand>
</feature>
<dbReference type="Pfam" id="PF01209">
    <property type="entry name" value="Ubie_methyltran"/>
    <property type="match status" value="1"/>
</dbReference>
<evidence type="ECO:0000313" key="8">
    <source>
        <dbReference type="Proteomes" id="UP001151582"/>
    </source>
</evidence>
<reference evidence="7" key="1">
    <citation type="submission" date="2022-07" db="EMBL/GenBank/DDBJ databases">
        <title>Phylogenomic reconstructions and comparative analyses of Kickxellomycotina fungi.</title>
        <authorList>
            <person name="Reynolds N.K."/>
            <person name="Stajich J.E."/>
            <person name="Barry K."/>
            <person name="Grigoriev I.V."/>
            <person name="Crous P."/>
            <person name="Smith M.E."/>
        </authorList>
    </citation>
    <scope>NUCLEOTIDE SEQUENCE</scope>
    <source>
        <strain evidence="7">RSA 567</strain>
    </source>
</reference>
<dbReference type="InterPro" id="IPR023576">
    <property type="entry name" value="UbiE/COQ5_MeTrFase_CS"/>
</dbReference>
<dbReference type="InterPro" id="IPR004033">
    <property type="entry name" value="UbiE/COQ5_MeTrFase"/>
</dbReference>
<comment type="function">
    <text evidence="6">Methyltransferase required for the conversion of 2-polyprenyl-6-methoxy-1,4-benzoquinol (DDMQH2) to 2-polyprenyl-3-methyl-6-methoxy-1,4-benzoquinol (DMQH2).</text>
</comment>
<dbReference type="AlphaFoldDB" id="A0A9W8BBM3"/>
<dbReference type="PROSITE" id="PS01184">
    <property type="entry name" value="UBIE_2"/>
    <property type="match status" value="1"/>
</dbReference>
<keyword evidence="4 6" id="KW-0949">S-adenosyl-L-methionine</keyword>
<dbReference type="OrthoDB" id="8300214at2759"/>
<evidence type="ECO:0000256" key="6">
    <source>
        <dbReference type="HAMAP-Rule" id="MF_03191"/>
    </source>
</evidence>
<dbReference type="PANTHER" id="PTHR43591">
    <property type="entry name" value="METHYLTRANSFERASE"/>
    <property type="match status" value="1"/>
</dbReference>
<evidence type="ECO:0000256" key="5">
    <source>
        <dbReference type="ARBA" id="ARBA00046387"/>
    </source>
</evidence>
<comment type="pathway">
    <text evidence="6">Cofactor biosynthesis; ubiquinone biosynthesis.</text>
</comment>
<keyword evidence="3 6" id="KW-0831">Ubiquinone biosynthesis</keyword>
<keyword evidence="6" id="KW-0999">Mitochondrion inner membrane</keyword>
<keyword evidence="8" id="KW-1185">Reference proteome</keyword>
<keyword evidence="6" id="KW-0472">Membrane</keyword>
<comment type="subcellular location">
    <subcellularLocation>
        <location evidence="6">Mitochondrion inner membrane</location>
        <topology evidence="6">Peripheral membrane protein</topology>
        <orientation evidence="6">Matrix side</orientation>
    </subcellularLocation>
</comment>
<feature type="binding site" evidence="6">
    <location>
        <begin position="175"/>
        <end position="176"/>
    </location>
    <ligand>
        <name>S-adenosyl-L-methionine</name>
        <dbReference type="ChEBI" id="CHEBI:59789"/>
    </ligand>
</feature>
<dbReference type="EC" id="2.1.1.201" evidence="6"/>
<evidence type="ECO:0000256" key="2">
    <source>
        <dbReference type="ARBA" id="ARBA00022679"/>
    </source>
</evidence>
<comment type="caution">
    <text evidence="7">The sequence shown here is derived from an EMBL/GenBank/DDBJ whole genome shotgun (WGS) entry which is preliminary data.</text>
</comment>
<dbReference type="Proteomes" id="UP001151582">
    <property type="component" value="Unassembled WGS sequence"/>
</dbReference>
<dbReference type="GO" id="GO:0032259">
    <property type="term" value="P:methylation"/>
    <property type="evidence" value="ECO:0007669"/>
    <property type="project" value="UniProtKB-KW"/>
</dbReference>
<dbReference type="GO" id="GO:0008425">
    <property type="term" value="F:2-methoxy-6-polyprenyl-1,4-benzoquinol methyltransferase activity"/>
    <property type="evidence" value="ECO:0007669"/>
    <property type="project" value="UniProtKB-UniRule"/>
</dbReference>
<sequence length="306" mass="34273">MITWINATTHPPLGQLMCASLAALEAGKHFLLPMRGQAMRQYTMPSDQDPPKTTHFGFREVAETEKERLVGQVFSNVASKYDIMNDAMSAGVHRLWKDRFIRQLAPPPGTKLLDVAGGTGDIAMRFLNYCRNAHHDHTAHVHLVDINPEMVNVGRQRFHNTVYDLKSQVDLSVGNAEDLADIPSDSKDAYTIAFGIRNCTHVDRVVREAYRVLKPGGRFMCLEFSRVENPLIAPLYDLYSFEVIPAIGQVIASDRESYQYLVESIRRFPSQDQFADIIRGAGFSVVGKGYENLTFGIAAIHSGFKL</sequence>
<dbReference type="InterPro" id="IPR029063">
    <property type="entry name" value="SAM-dependent_MTases_sf"/>
</dbReference>
<comment type="caution">
    <text evidence="6">Lacks conserved residue(s) required for the propagation of feature annotation.</text>
</comment>
<gene>
    <name evidence="6 7" type="primary">COQ5</name>
    <name evidence="7" type="ORF">H4R34_001332</name>
</gene>
<dbReference type="Gene3D" id="3.40.50.150">
    <property type="entry name" value="Vaccinia Virus protein VP39"/>
    <property type="match status" value="1"/>
</dbReference>
<keyword evidence="2 6" id="KW-0808">Transferase</keyword>
<comment type="catalytic activity">
    <reaction evidence="6">
        <text>a 2-methoxy-6-(all-trans-polyprenyl)benzene-1,4-diol + S-adenosyl-L-methionine = a 5-methoxy-2-methyl-3-(all-trans-polyprenyl)benzene-1,4-diol + S-adenosyl-L-homocysteine + H(+)</text>
        <dbReference type="Rhea" id="RHEA:28286"/>
        <dbReference type="Rhea" id="RHEA-COMP:10858"/>
        <dbReference type="Rhea" id="RHEA-COMP:10859"/>
        <dbReference type="ChEBI" id="CHEBI:15378"/>
        <dbReference type="ChEBI" id="CHEBI:57856"/>
        <dbReference type="ChEBI" id="CHEBI:59789"/>
        <dbReference type="ChEBI" id="CHEBI:84166"/>
        <dbReference type="ChEBI" id="CHEBI:84167"/>
        <dbReference type="EC" id="2.1.1.201"/>
    </reaction>
</comment>
<evidence type="ECO:0000256" key="4">
    <source>
        <dbReference type="ARBA" id="ARBA00022691"/>
    </source>
</evidence>
<organism evidence="7 8">
    <name type="scientific">Dimargaris verticillata</name>
    <dbReference type="NCBI Taxonomy" id="2761393"/>
    <lineage>
        <taxon>Eukaryota</taxon>
        <taxon>Fungi</taxon>
        <taxon>Fungi incertae sedis</taxon>
        <taxon>Zoopagomycota</taxon>
        <taxon>Kickxellomycotina</taxon>
        <taxon>Dimargaritomycetes</taxon>
        <taxon>Dimargaritales</taxon>
        <taxon>Dimargaritaceae</taxon>
        <taxon>Dimargaris</taxon>
    </lineage>
</organism>
<dbReference type="FunFam" id="3.40.50.150:FF:000064">
    <property type="entry name" value="2-methoxy-6-polyprenyl-1,4-benzoquinol methylase, mitochondrial"/>
    <property type="match status" value="1"/>
</dbReference>
<dbReference type="PANTHER" id="PTHR43591:SF24">
    <property type="entry name" value="2-METHOXY-6-POLYPRENYL-1,4-BENZOQUINOL METHYLASE, MITOCHONDRIAL"/>
    <property type="match status" value="1"/>
</dbReference>
<dbReference type="NCBIfam" id="TIGR01934">
    <property type="entry name" value="MenG_MenH_UbiE"/>
    <property type="match status" value="1"/>
</dbReference>
<keyword evidence="6" id="KW-0496">Mitochondrion</keyword>
<accession>A0A9W8BBM3</accession>
<dbReference type="PROSITE" id="PS51608">
    <property type="entry name" value="SAM_MT_UBIE"/>
    <property type="match status" value="1"/>
</dbReference>
<comment type="subunit">
    <text evidence="5">Component of a multi-subunit COQ enzyme complex, composed of at least COQ3, COQ4, COQ5, COQ6, COQ7 and COQ9. Interacts with PYURF; the interaction is direct, stabilizes COQ5 protein and associates PYURF with COQ enzyme complex.</text>
</comment>
<name>A0A9W8BBM3_9FUNG</name>
<dbReference type="CDD" id="cd02440">
    <property type="entry name" value="AdoMet_MTases"/>
    <property type="match status" value="1"/>
</dbReference>
<dbReference type="HAMAP" id="MF_01813">
    <property type="entry name" value="MenG_UbiE_methyltr"/>
    <property type="match status" value="1"/>
</dbReference>
<comment type="similarity">
    <text evidence="6">Belongs to the class I-like SAM-binding methyltransferase superfamily. MenG/UbiE family.</text>
</comment>
<evidence type="ECO:0000313" key="7">
    <source>
        <dbReference type="EMBL" id="KAJ1983346.1"/>
    </source>
</evidence>
<evidence type="ECO:0000256" key="1">
    <source>
        <dbReference type="ARBA" id="ARBA00022603"/>
    </source>
</evidence>
<keyword evidence="1 6" id="KW-0489">Methyltransferase</keyword>
<protein>
    <recommendedName>
        <fullName evidence="6">2-methoxy-6-polyprenyl-1,4-benzoquinol methylase, mitochondrial</fullName>
        <ecNumber evidence="6">2.1.1.201</ecNumber>
    </recommendedName>
    <alternativeName>
        <fullName evidence="6">Ubiquinone biosynthesis methyltransferase COQ5</fullName>
    </alternativeName>
</protein>
<dbReference type="EMBL" id="JANBQB010000059">
    <property type="protein sequence ID" value="KAJ1983346.1"/>
    <property type="molecule type" value="Genomic_DNA"/>
</dbReference>
<dbReference type="SUPFAM" id="SSF53335">
    <property type="entry name" value="S-adenosyl-L-methionine-dependent methyltransferases"/>
    <property type="match status" value="1"/>
</dbReference>
<dbReference type="GO" id="GO:0031314">
    <property type="term" value="C:extrinsic component of mitochondrial inner membrane"/>
    <property type="evidence" value="ECO:0007669"/>
    <property type="project" value="UniProtKB-UniRule"/>
</dbReference>
<proteinExistence type="inferred from homology"/>
<dbReference type="PROSITE" id="PS01183">
    <property type="entry name" value="UBIE_1"/>
    <property type="match status" value="1"/>
</dbReference>